<protein>
    <submittedName>
        <fullName evidence="1">CDGSH iron-sulfur domain-containing protein 3</fullName>
    </submittedName>
</protein>
<sequence>MFKYPSVYGGRNGLPHGPFPTDLAYPALQPNLVTRPALARTVSNSYSSSWRRRWTYSPVTVRLWVLRPWSECSVSGAPYRQKMPFTRTVATVIASASGNPPVATMSDWHTLSPPGDLYRPDVKGQHRESVEVMQL</sequence>
<dbReference type="EMBL" id="JBEUSY010000376">
    <property type="protein sequence ID" value="KAL1235871.1"/>
    <property type="molecule type" value="Genomic_DNA"/>
</dbReference>
<gene>
    <name evidence="1" type="ORF">TSPI_03921</name>
</gene>
<evidence type="ECO:0000313" key="2">
    <source>
        <dbReference type="Proteomes" id="UP001558632"/>
    </source>
</evidence>
<accession>A0ABR3KDJ7</accession>
<dbReference type="Proteomes" id="UP001558632">
    <property type="component" value="Unassembled WGS sequence"/>
</dbReference>
<name>A0ABR3KDJ7_TRISP</name>
<proteinExistence type="predicted"/>
<comment type="caution">
    <text evidence="1">The sequence shown here is derived from an EMBL/GenBank/DDBJ whole genome shotgun (WGS) entry which is preliminary data.</text>
</comment>
<reference evidence="1 2" key="1">
    <citation type="submission" date="2024-07" db="EMBL/GenBank/DDBJ databases">
        <title>Enhanced genomic and transcriptomic resources for Trichinella pseudospiralis and T. spiralis underpin the discovery of pronounced molecular differences between stages and species.</title>
        <authorList>
            <person name="Pasi K.K."/>
            <person name="La Rosa G."/>
            <person name="Gomez-Morales M.A."/>
            <person name="Tosini F."/>
            <person name="Sumanam S."/>
            <person name="Young N.D."/>
            <person name="Chang B.C."/>
            <person name="Robin G.B."/>
        </authorList>
    </citation>
    <scope>NUCLEOTIDE SEQUENCE [LARGE SCALE GENOMIC DNA]</scope>
    <source>
        <strain evidence="1">ISS534</strain>
    </source>
</reference>
<organism evidence="1 2">
    <name type="scientific">Trichinella spiralis</name>
    <name type="common">Trichina worm</name>
    <dbReference type="NCBI Taxonomy" id="6334"/>
    <lineage>
        <taxon>Eukaryota</taxon>
        <taxon>Metazoa</taxon>
        <taxon>Ecdysozoa</taxon>
        <taxon>Nematoda</taxon>
        <taxon>Enoplea</taxon>
        <taxon>Dorylaimia</taxon>
        <taxon>Trichinellida</taxon>
        <taxon>Trichinellidae</taxon>
        <taxon>Trichinella</taxon>
    </lineage>
</organism>
<evidence type="ECO:0000313" key="1">
    <source>
        <dbReference type="EMBL" id="KAL1235871.1"/>
    </source>
</evidence>
<keyword evidence="2" id="KW-1185">Reference proteome</keyword>